<dbReference type="AlphaFoldDB" id="A0AAN8YP88"/>
<protein>
    <submittedName>
        <fullName evidence="1">Uncharacterized protein</fullName>
    </submittedName>
</protein>
<evidence type="ECO:0000313" key="1">
    <source>
        <dbReference type="EMBL" id="KAK6802756.1"/>
    </source>
</evidence>
<name>A0AAN8YP88_SOLBU</name>
<reference evidence="1 2" key="1">
    <citation type="submission" date="2024-02" db="EMBL/GenBank/DDBJ databases">
        <title>de novo genome assembly of Solanum bulbocastanum strain 11H21.</title>
        <authorList>
            <person name="Hosaka A.J."/>
        </authorList>
    </citation>
    <scope>NUCLEOTIDE SEQUENCE [LARGE SCALE GENOMIC DNA]</scope>
    <source>
        <tissue evidence="1">Young leaves</tissue>
    </source>
</reference>
<proteinExistence type="predicted"/>
<gene>
    <name evidence="1" type="ORF">RDI58_000539</name>
</gene>
<sequence length="61" mass="6615">MEGVGICGLDGGYTTDTQAIMHSMAFVSEVINCDIISNINQKEVMVDQVYKDKGTLKAVMT</sequence>
<evidence type="ECO:0000313" key="2">
    <source>
        <dbReference type="Proteomes" id="UP001371456"/>
    </source>
</evidence>
<comment type="caution">
    <text evidence="1">The sequence shown here is derived from an EMBL/GenBank/DDBJ whole genome shotgun (WGS) entry which is preliminary data.</text>
</comment>
<dbReference type="Proteomes" id="UP001371456">
    <property type="component" value="Unassembled WGS sequence"/>
</dbReference>
<organism evidence="1 2">
    <name type="scientific">Solanum bulbocastanum</name>
    <name type="common">Wild potato</name>
    <dbReference type="NCBI Taxonomy" id="147425"/>
    <lineage>
        <taxon>Eukaryota</taxon>
        <taxon>Viridiplantae</taxon>
        <taxon>Streptophyta</taxon>
        <taxon>Embryophyta</taxon>
        <taxon>Tracheophyta</taxon>
        <taxon>Spermatophyta</taxon>
        <taxon>Magnoliopsida</taxon>
        <taxon>eudicotyledons</taxon>
        <taxon>Gunneridae</taxon>
        <taxon>Pentapetalae</taxon>
        <taxon>asterids</taxon>
        <taxon>lamiids</taxon>
        <taxon>Solanales</taxon>
        <taxon>Solanaceae</taxon>
        <taxon>Solanoideae</taxon>
        <taxon>Solaneae</taxon>
        <taxon>Solanum</taxon>
    </lineage>
</organism>
<dbReference type="EMBL" id="JBANQN010000001">
    <property type="protein sequence ID" value="KAK6802756.1"/>
    <property type="molecule type" value="Genomic_DNA"/>
</dbReference>
<keyword evidence="2" id="KW-1185">Reference proteome</keyword>
<accession>A0AAN8YP88</accession>